<evidence type="ECO:0000313" key="4">
    <source>
        <dbReference type="EMBL" id="NNF07467.1"/>
    </source>
</evidence>
<dbReference type="InterPro" id="IPR003743">
    <property type="entry name" value="Zf-RING_7"/>
</dbReference>
<dbReference type="Pfam" id="PF02591">
    <property type="entry name" value="Zn_ribbon_9"/>
    <property type="match status" value="1"/>
</dbReference>
<dbReference type="PANTHER" id="PTHR39082:SF1">
    <property type="entry name" value="SCAVENGER RECEPTOR CLASS A MEMBER 3"/>
    <property type="match status" value="1"/>
</dbReference>
<dbReference type="Pfam" id="PF24481">
    <property type="entry name" value="CT398_CC"/>
    <property type="match status" value="1"/>
</dbReference>
<reference evidence="4 5" key="1">
    <citation type="submission" date="2020-03" db="EMBL/GenBank/DDBJ databases">
        <title>Metabolic flexibility allows generalist bacteria to become dominant in a frequently disturbed ecosystem.</title>
        <authorList>
            <person name="Chen Y.-J."/>
            <person name="Leung P.M."/>
            <person name="Bay S.K."/>
            <person name="Hugenholtz P."/>
            <person name="Kessler A.J."/>
            <person name="Shelley G."/>
            <person name="Waite D.W."/>
            <person name="Cook P.L."/>
            <person name="Greening C."/>
        </authorList>
    </citation>
    <scope>NUCLEOTIDE SEQUENCE [LARGE SCALE GENOMIC DNA]</scope>
    <source>
        <strain evidence="4">SS_bin_28</strain>
    </source>
</reference>
<gene>
    <name evidence="4" type="ORF">HKN21_11955</name>
</gene>
<accession>A0A7Y2EAI6</accession>
<feature type="coiled-coil region" evidence="1">
    <location>
        <begin position="20"/>
        <end position="112"/>
    </location>
</feature>
<dbReference type="Gene3D" id="1.10.287.1490">
    <property type="match status" value="1"/>
</dbReference>
<dbReference type="InterPro" id="IPR056003">
    <property type="entry name" value="CT398_CC_hairpin"/>
</dbReference>
<name>A0A7Y2EAI6_UNCEI</name>
<dbReference type="InterPro" id="IPR052376">
    <property type="entry name" value="Oxidative_Scav/Glycosyltrans"/>
</dbReference>
<comment type="caution">
    <text evidence="4">The sequence shown here is derived from an EMBL/GenBank/DDBJ whole genome shotgun (WGS) entry which is preliminary data.</text>
</comment>
<keyword evidence="1" id="KW-0175">Coiled coil</keyword>
<evidence type="ECO:0000259" key="2">
    <source>
        <dbReference type="Pfam" id="PF02591"/>
    </source>
</evidence>
<dbReference type="PANTHER" id="PTHR39082">
    <property type="entry name" value="PHOSPHOLIPASE C-BETA-2-RELATED"/>
    <property type="match status" value="1"/>
</dbReference>
<organism evidence="4 5">
    <name type="scientific">Eiseniibacteriota bacterium</name>
    <dbReference type="NCBI Taxonomy" id="2212470"/>
    <lineage>
        <taxon>Bacteria</taxon>
        <taxon>Candidatus Eiseniibacteriota</taxon>
    </lineage>
</organism>
<sequence>MVNSDSLDQLQQLQTIDQAIKAYEMALAELPRRLEKAQSEEAVVKAQVDEAKAKVNAIQKARKELEQEIEQVGAQILKFQTQKTSVKTNDEFHAINAQIKHQEDRRSELEDQVLSSYDDEEVEDTKLKQIEIKFGEIKKTTEKRHQEMKERSAKDEASLKDLASQREALIPSIDAKTLARYEALKGNKSNGSAVVSTIGVSCGGCHSALPPQVVNSVKKRDKLIACEFCGRFLVYDAAAEGVV</sequence>
<feature type="domain" description="CT398-like coiled coil hairpin" evidence="3">
    <location>
        <begin position="13"/>
        <end position="187"/>
    </location>
</feature>
<dbReference type="AlphaFoldDB" id="A0A7Y2EAI6"/>
<evidence type="ECO:0008006" key="6">
    <source>
        <dbReference type="Google" id="ProtNLM"/>
    </source>
</evidence>
<feature type="domain" description="C4-type zinc ribbon" evidence="2">
    <location>
        <begin position="201"/>
        <end position="233"/>
    </location>
</feature>
<proteinExistence type="predicted"/>
<dbReference type="EMBL" id="JABDJR010000483">
    <property type="protein sequence ID" value="NNF07467.1"/>
    <property type="molecule type" value="Genomic_DNA"/>
</dbReference>
<evidence type="ECO:0000313" key="5">
    <source>
        <dbReference type="Proteomes" id="UP000547674"/>
    </source>
</evidence>
<evidence type="ECO:0000259" key="3">
    <source>
        <dbReference type="Pfam" id="PF24481"/>
    </source>
</evidence>
<evidence type="ECO:0000256" key="1">
    <source>
        <dbReference type="SAM" id="Coils"/>
    </source>
</evidence>
<dbReference type="Proteomes" id="UP000547674">
    <property type="component" value="Unassembled WGS sequence"/>
</dbReference>
<protein>
    <recommendedName>
        <fullName evidence="6">C4-type zinc ribbon domain-containing protein</fullName>
    </recommendedName>
</protein>